<evidence type="ECO:0000256" key="1">
    <source>
        <dbReference type="SAM" id="SignalP"/>
    </source>
</evidence>
<dbReference type="KEGG" id="osg:BST96_09055"/>
<dbReference type="Proteomes" id="UP000193450">
    <property type="component" value="Chromosome"/>
</dbReference>
<feature type="chain" id="PRO_5012146370" evidence="1">
    <location>
        <begin position="23"/>
        <end position="187"/>
    </location>
</feature>
<keyword evidence="3" id="KW-1185">Reference proteome</keyword>
<proteinExistence type="predicted"/>
<dbReference type="EMBL" id="CP019343">
    <property type="protein sequence ID" value="ARN74254.1"/>
    <property type="molecule type" value="Genomic_DNA"/>
</dbReference>
<gene>
    <name evidence="2" type="ORF">BST96_09055</name>
</gene>
<dbReference type="AlphaFoldDB" id="A0A1X9NB28"/>
<sequence length="187" mass="19813">MVKTLSTLTQFGLFLLVAPTLAAKETPAIIDYGHISAIEVTTEQSAIARNTVLGGLAGIAIGDNTAWAFHGAAAAFAITSIAEGDRRVFLYTVTFKGNSSKEIAIPQAGLAVGQCVAWEKNQQHINLRPVSAVYCQSPDHAALQSDAIKASQQSMAQACNKAIEKVHSAKSDSEIDQALIQMRALCE</sequence>
<dbReference type="RefSeq" id="WP_085758392.1">
    <property type="nucleotide sequence ID" value="NZ_CP019343.1"/>
</dbReference>
<accession>A0A1X9NB28</accession>
<name>A0A1X9NB28_9GAMM</name>
<reference evidence="2 3" key="1">
    <citation type="submission" date="2016-11" db="EMBL/GenBank/DDBJ databases">
        <title>Trade-off between light-utilization and light-protection in marine flavobacteria.</title>
        <authorList>
            <person name="Kumagai Y."/>
        </authorList>
    </citation>
    <scope>NUCLEOTIDE SEQUENCE [LARGE SCALE GENOMIC DNA]</scope>
    <source>
        <strain evidence="2 3">NBRC 107125</strain>
    </source>
</reference>
<dbReference type="OrthoDB" id="7062931at2"/>
<protein>
    <submittedName>
        <fullName evidence="2">Uncharacterized protein</fullName>
    </submittedName>
</protein>
<organism evidence="2 3">
    <name type="scientific">Oceanicoccus sagamiensis</name>
    <dbReference type="NCBI Taxonomy" id="716816"/>
    <lineage>
        <taxon>Bacteria</taxon>
        <taxon>Pseudomonadati</taxon>
        <taxon>Pseudomonadota</taxon>
        <taxon>Gammaproteobacteria</taxon>
        <taxon>Cellvibrionales</taxon>
        <taxon>Spongiibacteraceae</taxon>
        <taxon>Oceanicoccus</taxon>
    </lineage>
</organism>
<evidence type="ECO:0000313" key="3">
    <source>
        <dbReference type="Proteomes" id="UP000193450"/>
    </source>
</evidence>
<dbReference type="STRING" id="716816.BST96_09055"/>
<evidence type="ECO:0000313" key="2">
    <source>
        <dbReference type="EMBL" id="ARN74254.1"/>
    </source>
</evidence>
<feature type="signal peptide" evidence="1">
    <location>
        <begin position="1"/>
        <end position="22"/>
    </location>
</feature>
<keyword evidence="1" id="KW-0732">Signal</keyword>